<organism evidence="1 2">
    <name type="scientific">Naganishia onofrii</name>
    <dbReference type="NCBI Taxonomy" id="1851511"/>
    <lineage>
        <taxon>Eukaryota</taxon>
        <taxon>Fungi</taxon>
        <taxon>Dikarya</taxon>
        <taxon>Basidiomycota</taxon>
        <taxon>Agaricomycotina</taxon>
        <taxon>Tremellomycetes</taxon>
        <taxon>Filobasidiales</taxon>
        <taxon>Filobasidiaceae</taxon>
        <taxon>Naganishia</taxon>
    </lineage>
</organism>
<name>A0ACC2XG14_9TREE</name>
<dbReference type="Proteomes" id="UP001234202">
    <property type="component" value="Unassembled WGS sequence"/>
</dbReference>
<evidence type="ECO:0000313" key="1">
    <source>
        <dbReference type="EMBL" id="KAJ9122994.1"/>
    </source>
</evidence>
<proteinExistence type="predicted"/>
<comment type="caution">
    <text evidence="1">The sequence shown here is derived from an EMBL/GenBank/DDBJ whole genome shotgun (WGS) entry which is preliminary data.</text>
</comment>
<gene>
    <name evidence="1" type="ORF">QFC24_004033</name>
</gene>
<protein>
    <submittedName>
        <fullName evidence="1">Uncharacterized protein</fullName>
    </submittedName>
</protein>
<accession>A0ACC2XG14</accession>
<sequence>MKSLSDRRRLYMFLRVLAGSASAIVVWTLVNMSGFISVCSASDPDCQLYVMPASLEQSWLGESGYESKGGVLESDVLEEEEEENEVVARKAAGQNTFSLDPHFINRQAQNHGETSFLAHAPGFSVIQNAYWRNDTWYFVTSKPWSFPDVKLVVTNGPDHGQTAKTDESVVKVLTFAEAKREGLELNKAETVHGTSVNNPSITHPIIAMGADYHVVGEMFLGAWRVYTSILYGVDDTSDATSTATTHKSLLDRLPDVTRLIFGHIPATNLFDHAGLNTWFFNTSFPNAEWEFAPEWQKRANSGEWYRFDNVIIADRRCGHFGGGKGKPMDLAFELPVPERWLTDLEERLLADYTGPVSLEDPSHEQSKPVITYISRQTAAHRRLKEEVHEELVVELQKLERDGLAEVHVEEFTDADPKNEQVAKLSRTTVSLVVSPGVPYGALVDSLLATAIASSLQILVGLHGNGLTNLMWMTPDPHGRSTVYEIQQPGMNIDDYNVLSEALGIEHWIIGGRSGAE</sequence>
<reference evidence="1" key="1">
    <citation type="submission" date="2023-04" db="EMBL/GenBank/DDBJ databases">
        <title>Draft Genome sequencing of Naganishia species isolated from polar environments using Oxford Nanopore Technology.</title>
        <authorList>
            <person name="Leo P."/>
            <person name="Venkateswaran K."/>
        </authorList>
    </citation>
    <scope>NUCLEOTIDE SEQUENCE</scope>
    <source>
        <strain evidence="1">DBVPG 5303</strain>
    </source>
</reference>
<dbReference type="EMBL" id="JASBWV010000013">
    <property type="protein sequence ID" value="KAJ9122994.1"/>
    <property type="molecule type" value="Genomic_DNA"/>
</dbReference>
<evidence type="ECO:0000313" key="2">
    <source>
        <dbReference type="Proteomes" id="UP001234202"/>
    </source>
</evidence>
<keyword evidence="2" id="KW-1185">Reference proteome</keyword>